<feature type="region of interest" description="Disordered" evidence="1">
    <location>
        <begin position="1"/>
        <end position="30"/>
    </location>
</feature>
<reference evidence="2 3" key="1">
    <citation type="submission" date="2019-02" db="EMBL/GenBank/DDBJ databases">
        <title>Opniocepnalus argus genome.</title>
        <authorList>
            <person name="Zhou C."/>
            <person name="Xiao S."/>
        </authorList>
    </citation>
    <scope>NUCLEOTIDE SEQUENCE [LARGE SCALE GENOMIC DNA]</scope>
    <source>
        <strain evidence="2">OARG1902GOOAL</strain>
        <tissue evidence="2">Muscle</tissue>
    </source>
</reference>
<dbReference type="EMBL" id="CM015719">
    <property type="protein sequence ID" value="KAF3692561.1"/>
    <property type="molecule type" value="Genomic_DNA"/>
</dbReference>
<sequence>MPFPSRAACGARRSGTRRTKRAEGRGVGGSISSSSTLFHVEVSVFNRELAVQEASIDNYTLSRSGWLQRDRPLRCPMQLKLESRSPFISSHRSTVFPPHGVSVRGASQLQHISNTVPHAARLGSPTSSRSELQIKKRMEERKRPAYHRLWKLAPPHSHRTFARTLLTLPPYLSWDCGSPRGTYPVMLLNIPVKKLRPSRYHPQQQRRTDTE</sequence>
<gene>
    <name evidence="2" type="ORF">EXN66_Car008237</name>
</gene>
<evidence type="ECO:0000313" key="3">
    <source>
        <dbReference type="Proteomes" id="UP000503349"/>
    </source>
</evidence>
<accession>A0A6G1PQD6</accession>
<evidence type="ECO:0000313" key="2">
    <source>
        <dbReference type="EMBL" id="KAF3692561.1"/>
    </source>
</evidence>
<organism evidence="2 3">
    <name type="scientific">Channa argus</name>
    <name type="common">Northern snakehead</name>
    <name type="synonym">Ophicephalus argus</name>
    <dbReference type="NCBI Taxonomy" id="215402"/>
    <lineage>
        <taxon>Eukaryota</taxon>
        <taxon>Metazoa</taxon>
        <taxon>Chordata</taxon>
        <taxon>Craniata</taxon>
        <taxon>Vertebrata</taxon>
        <taxon>Euteleostomi</taxon>
        <taxon>Actinopterygii</taxon>
        <taxon>Neopterygii</taxon>
        <taxon>Teleostei</taxon>
        <taxon>Neoteleostei</taxon>
        <taxon>Acanthomorphata</taxon>
        <taxon>Anabantaria</taxon>
        <taxon>Anabantiformes</taxon>
        <taxon>Channoidei</taxon>
        <taxon>Channidae</taxon>
        <taxon>Channa</taxon>
    </lineage>
</organism>
<reference evidence="3" key="2">
    <citation type="submission" date="2019-02" db="EMBL/GenBank/DDBJ databases">
        <title>Opniocepnalus argus Var Kimnra genome.</title>
        <authorList>
            <person name="Zhou C."/>
            <person name="Xiao S."/>
        </authorList>
    </citation>
    <scope>NUCLEOTIDE SEQUENCE [LARGE SCALE GENOMIC DNA]</scope>
</reference>
<keyword evidence="3" id="KW-1185">Reference proteome</keyword>
<dbReference type="AlphaFoldDB" id="A0A6G1PQD6"/>
<evidence type="ECO:0000256" key="1">
    <source>
        <dbReference type="SAM" id="MobiDB-lite"/>
    </source>
</evidence>
<name>A0A6G1PQD6_CHAAH</name>
<protein>
    <submittedName>
        <fullName evidence="2">Uncharacterized protein</fullName>
    </submittedName>
</protein>
<dbReference type="Proteomes" id="UP000503349">
    <property type="component" value="Chromosome 8"/>
</dbReference>
<proteinExistence type="predicted"/>